<accession>A0A8B6X654</accession>
<reference evidence="3" key="1">
    <citation type="submission" date="2025-08" db="UniProtKB">
        <authorList>
            <consortium name="RefSeq"/>
        </authorList>
    </citation>
    <scope>IDENTIFICATION</scope>
</reference>
<dbReference type="OrthoDB" id="334910at2"/>
<evidence type="ECO:0000313" key="2">
    <source>
        <dbReference type="Proteomes" id="UP000675920"/>
    </source>
</evidence>
<dbReference type="RefSeq" id="WP_028312577.1">
    <property type="nucleotide sequence ID" value="NZ_KI519499.1"/>
</dbReference>
<protein>
    <submittedName>
        <fullName evidence="3">DUF3015 domain-containing protein</fullName>
    </submittedName>
</protein>
<evidence type="ECO:0000313" key="3">
    <source>
        <dbReference type="RefSeq" id="WP_028312577.1"/>
    </source>
</evidence>
<keyword evidence="1" id="KW-0732">Signal</keyword>
<feature type="chain" id="PRO_5034091094" evidence="1">
    <location>
        <begin position="21"/>
        <end position="159"/>
    </location>
</feature>
<organism evidence="2 3">
    <name type="scientific">Derxia gummosa DSM 723</name>
    <dbReference type="NCBI Taxonomy" id="1121388"/>
    <lineage>
        <taxon>Bacteria</taxon>
        <taxon>Pseudomonadati</taxon>
        <taxon>Pseudomonadota</taxon>
        <taxon>Betaproteobacteria</taxon>
        <taxon>Burkholderiales</taxon>
        <taxon>Alcaligenaceae</taxon>
        <taxon>Derxia</taxon>
    </lineage>
</organism>
<dbReference type="Proteomes" id="UP000675920">
    <property type="component" value="Unplaced"/>
</dbReference>
<proteinExistence type="predicted"/>
<keyword evidence="2" id="KW-1185">Reference proteome</keyword>
<sequence>MKKMLCAAAICLLPFAAAHADPDIGCGLGTQLFKGQSGLAAKVLGATTNGTFGNQTFGISSGTLGCGKDGVVTADARRSMFAGANLDQLAAEMAAGEGEALDTLASLYNVGAADRAAFNALAQREYAAIFSRSDVTTADVLAGLDRALARDARLARYVA</sequence>
<name>A0A8B6X654_9BURK</name>
<dbReference type="Pfam" id="PF11220">
    <property type="entry name" value="DUF3015"/>
    <property type="match status" value="1"/>
</dbReference>
<feature type="signal peptide" evidence="1">
    <location>
        <begin position="1"/>
        <end position="20"/>
    </location>
</feature>
<evidence type="ECO:0000256" key="1">
    <source>
        <dbReference type="SAM" id="SignalP"/>
    </source>
</evidence>
<dbReference type="InterPro" id="IPR021383">
    <property type="entry name" value="DUF3015"/>
</dbReference>
<dbReference type="AlphaFoldDB" id="A0A8B6X654"/>